<dbReference type="EMBL" id="CP000463">
    <property type="protein sequence ID" value="ABJ04770.1"/>
    <property type="molecule type" value="Genomic_DNA"/>
</dbReference>
<dbReference type="HOGENOM" id="CLU_677351_0_0_5"/>
<dbReference type="SUPFAM" id="SSF51445">
    <property type="entry name" value="(Trans)glycosidases"/>
    <property type="match status" value="1"/>
</dbReference>
<evidence type="ECO:0000313" key="1">
    <source>
        <dbReference type="EMBL" id="ABJ04770.1"/>
    </source>
</evidence>
<reference evidence="1" key="1">
    <citation type="submission" date="2006-09" db="EMBL/GenBank/DDBJ databases">
        <title>Complete sequence of Rhodopseudomonas palustris BisA53.</title>
        <authorList>
            <consortium name="US DOE Joint Genome Institute"/>
            <person name="Copeland A."/>
            <person name="Lucas S."/>
            <person name="Lapidus A."/>
            <person name="Barry K."/>
            <person name="Detter J.C."/>
            <person name="Glavina del Rio T."/>
            <person name="Hammon N."/>
            <person name="Israni S."/>
            <person name="Dalin E."/>
            <person name="Tice H."/>
            <person name="Pitluck S."/>
            <person name="Chain P."/>
            <person name="Malfatti S."/>
            <person name="Shin M."/>
            <person name="Vergez L."/>
            <person name="Schmutz J."/>
            <person name="Larimer F."/>
            <person name="Land M."/>
            <person name="Hauser L."/>
            <person name="Pelletier D.A."/>
            <person name="Kyrpides N."/>
            <person name="Kim E."/>
            <person name="Harwood C.S."/>
            <person name="Oda Y."/>
            <person name="Richardson P."/>
        </authorList>
    </citation>
    <scope>NUCLEOTIDE SEQUENCE [LARGE SCALE GENOMIC DNA]</scope>
    <source>
        <strain evidence="1">BisA53</strain>
    </source>
</reference>
<organism evidence="1">
    <name type="scientific">Rhodopseudomonas palustris (strain BisA53)</name>
    <dbReference type="NCBI Taxonomy" id="316055"/>
    <lineage>
        <taxon>Bacteria</taxon>
        <taxon>Pseudomonadati</taxon>
        <taxon>Pseudomonadota</taxon>
        <taxon>Alphaproteobacteria</taxon>
        <taxon>Hyphomicrobiales</taxon>
        <taxon>Nitrobacteraceae</taxon>
        <taxon>Rhodopseudomonas</taxon>
    </lineage>
</organism>
<name>Q07TG4_RHOP5</name>
<dbReference type="InterPro" id="IPR017853">
    <property type="entry name" value="GH"/>
</dbReference>
<sequence>MIALLGLLPVVRAASADTAVANARLRDRIGGGNIVTHLAGAPSKQIYAALRGVGATSGRMDSYGWRDLGRVPTPHDFDAAMREAHHNGITPIILLEYDGSYQSLQPPQLVGSYDDWFAAGQAYARRFRPDGEWGLENGISGWGVSVFTAINEPDVQASIPREAYRDALAGLADGVHSIDAALRVVPGGFATCNSAGDATLRGYGPAIAGLLEDGRLDGIDLHTYYNARWYPITRGREFSVQTCFDRVKQAMGLRREVNFYATEFNVARDGEWQDPKLAARLFLTAFWDQVGVVRGDGRTSALALAFPWNLADTGRIEGPAYAMAASESPWKPDPRAKVLRTVLDLAGDMALKSLDPRAGLTLLEGDSGQLIVWQNLPGWTDRPGPALQLTLPDWARTLEVWAWNGLRRRISVRGGGSLTIGDLDENQTTMIRLPRPKP</sequence>
<proteinExistence type="predicted"/>
<protein>
    <recommendedName>
        <fullName evidence="2">Glycoside hydrolase family 5 domain-containing protein</fullName>
    </recommendedName>
</protein>
<dbReference type="eggNOG" id="ENOG502ZBG9">
    <property type="taxonomic scope" value="Bacteria"/>
</dbReference>
<dbReference type="STRING" id="316055.RPE_0814"/>
<dbReference type="AlphaFoldDB" id="Q07TG4"/>
<dbReference type="Gene3D" id="3.20.20.80">
    <property type="entry name" value="Glycosidases"/>
    <property type="match status" value="1"/>
</dbReference>
<gene>
    <name evidence="1" type="ordered locus">RPE_0814</name>
</gene>
<accession>Q07TG4</accession>
<evidence type="ECO:0008006" key="2">
    <source>
        <dbReference type="Google" id="ProtNLM"/>
    </source>
</evidence>
<dbReference type="KEGG" id="rpe:RPE_0814"/>